<organism evidence="1">
    <name type="scientific">Rhizophora mucronata</name>
    <name type="common">Asiatic mangrove</name>
    <dbReference type="NCBI Taxonomy" id="61149"/>
    <lineage>
        <taxon>Eukaryota</taxon>
        <taxon>Viridiplantae</taxon>
        <taxon>Streptophyta</taxon>
        <taxon>Embryophyta</taxon>
        <taxon>Tracheophyta</taxon>
        <taxon>Spermatophyta</taxon>
        <taxon>Magnoliopsida</taxon>
        <taxon>eudicotyledons</taxon>
        <taxon>Gunneridae</taxon>
        <taxon>Pentapetalae</taxon>
        <taxon>rosids</taxon>
        <taxon>fabids</taxon>
        <taxon>Malpighiales</taxon>
        <taxon>Rhizophoraceae</taxon>
        <taxon>Rhizophora</taxon>
    </lineage>
</organism>
<evidence type="ECO:0000313" key="1">
    <source>
        <dbReference type="EMBL" id="MBX71763.1"/>
    </source>
</evidence>
<sequence length="22" mass="2568">MLDYAFKILDLVHDSLIVSMML</sequence>
<accession>A0A2P2QXQ0</accession>
<protein>
    <submittedName>
        <fullName evidence="1">Uncharacterized protein</fullName>
    </submittedName>
</protein>
<name>A0A2P2QXQ0_RHIMU</name>
<reference evidence="1" key="1">
    <citation type="submission" date="2018-02" db="EMBL/GenBank/DDBJ databases">
        <title>Rhizophora mucronata_Transcriptome.</title>
        <authorList>
            <person name="Meera S.P."/>
            <person name="Sreeshan A."/>
            <person name="Augustine A."/>
        </authorList>
    </citation>
    <scope>NUCLEOTIDE SEQUENCE</scope>
    <source>
        <tissue evidence="1">Leaf</tissue>
    </source>
</reference>
<dbReference type="AlphaFoldDB" id="A0A2P2QXQ0"/>
<dbReference type="EMBL" id="GGEC01091279">
    <property type="protein sequence ID" value="MBX71763.1"/>
    <property type="molecule type" value="Transcribed_RNA"/>
</dbReference>
<proteinExistence type="predicted"/>